<evidence type="ECO:0000256" key="11">
    <source>
        <dbReference type="SAM" id="MobiDB-lite"/>
    </source>
</evidence>
<dbReference type="EC" id="7.1.1.9" evidence="3"/>
<feature type="transmembrane region" description="Helical" evidence="12">
    <location>
        <begin position="78"/>
        <end position="98"/>
    </location>
</feature>
<dbReference type="InterPro" id="IPR000298">
    <property type="entry name" value="Cyt_c_oxidase-like_su3"/>
</dbReference>
<dbReference type="InterPro" id="IPR013833">
    <property type="entry name" value="Cyt_c_oxidase_su3_a-hlx"/>
</dbReference>
<keyword evidence="15" id="KW-1185">Reference proteome</keyword>
<dbReference type="SUPFAM" id="SSF81452">
    <property type="entry name" value="Cytochrome c oxidase subunit III-like"/>
    <property type="match status" value="1"/>
</dbReference>
<keyword evidence="5 10" id="KW-0812">Transmembrane</keyword>
<dbReference type="Gene3D" id="1.20.120.80">
    <property type="entry name" value="Cytochrome c oxidase, subunit III, four-helix bundle"/>
    <property type="match status" value="1"/>
</dbReference>
<accession>A0ABQ4E715</accession>
<evidence type="ECO:0000256" key="3">
    <source>
        <dbReference type="ARBA" id="ARBA00012949"/>
    </source>
</evidence>
<dbReference type="CDD" id="cd00386">
    <property type="entry name" value="Heme_Cu_Oxidase_III_like"/>
    <property type="match status" value="1"/>
</dbReference>
<dbReference type="Proteomes" id="UP000646749">
    <property type="component" value="Unassembled WGS sequence"/>
</dbReference>
<evidence type="ECO:0000313" key="15">
    <source>
        <dbReference type="Proteomes" id="UP000646749"/>
    </source>
</evidence>
<evidence type="ECO:0000256" key="2">
    <source>
        <dbReference type="ARBA" id="ARBA00010581"/>
    </source>
</evidence>
<feature type="transmembrane region" description="Helical" evidence="12">
    <location>
        <begin position="36"/>
        <end position="58"/>
    </location>
</feature>
<dbReference type="Pfam" id="PF00510">
    <property type="entry name" value="COX3"/>
    <property type="match status" value="1"/>
</dbReference>
<evidence type="ECO:0000256" key="4">
    <source>
        <dbReference type="ARBA" id="ARBA00022475"/>
    </source>
</evidence>
<feature type="region of interest" description="Disordered" evidence="11">
    <location>
        <begin position="1"/>
        <end position="20"/>
    </location>
</feature>
<name>A0ABQ4E715_9ACTN</name>
<comment type="caution">
    <text evidence="14">The sequence shown here is derived from an EMBL/GenBank/DDBJ whole genome shotgun (WGS) entry which is preliminary data.</text>
</comment>
<evidence type="ECO:0000256" key="10">
    <source>
        <dbReference type="RuleBase" id="RU003376"/>
    </source>
</evidence>
<evidence type="ECO:0000256" key="1">
    <source>
        <dbReference type="ARBA" id="ARBA00004651"/>
    </source>
</evidence>
<protein>
    <recommendedName>
        <fullName evidence="3">cytochrome-c oxidase</fullName>
        <ecNumber evidence="3">7.1.1.9</ecNumber>
    </recommendedName>
    <alternativeName>
        <fullName evidence="8">Cytochrome aa3 subunit 3</fullName>
    </alternativeName>
    <alternativeName>
        <fullName evidence="9">Cytochrome c oxidase polypeptide III</fullName>
    </alternativeName>
</protein>
<evidence type="ECO:0000256" key="7">
    <source>
        <dbReference type="ARBA" id="ARBA00023136"/>
    </source>
</evidence>
<comment type="similarity">
    <text evidence="2 10">Belongs to the cytochrome c oxidase subunit 3 family.</text>
</comment>
<evidence type="ECO:0000256" key="12">
    <source>
        <dbReference type="SAM" id="Phobius"/>
    </source>
</evidence>
<evidence type="ECO:0000256" key="8">
    <source>
        <dbReference type="ARBA" id="ARBA00031400"/>
    </source>
</evidence>
<dbReference type="EMBL" id="BONW01000028">
    <property type="protein sequence ID" value="GIG90468.1"/>
    <property type="molecule type" value="Genomic_DNA"/>
</dbReference>
<evidence type="ECO:0000259" key="13">
    <source>
        <dbReference type="PROSITE" id="PS50253"/>
    </source>
</evidence>
<dbReference type="PROSITE" id="PS50253">
    <property type="entry name" value="COX3"/>
    <property type="match status" value="1"/>
</dbReference>
<dbReference type="PANTHER" id="PTHR11403:SF2">
    <property type="entry name" value="CYTOCHROME BO(3) UBIQUINOL OXIDASE SUBUNIT 3"/>
    <property type="match status" value="1"/>
</dbReference>
<reference evidence="14 15" key="1">
    <citation type="submission" date="2021-01" db="EMBL/GenBank/DDBJ databases">
        <title>Whole genome shotgun sequence of Plantactinospora endophytica NBRC 110450.</title>
        <authorList>
            <person name="Komaki H."/>
            <person name="Tamura T."/>
        </authorList>
    </citation>
    <scope>NUCLEOTIDE SEQUENCE [LARGE SCALE GENOMIC DNA]</scope>
    <source>
        <strain evidence="14 15">NBRC 110450</strain>
    </source>
</reference>
<feature type="transmembrane region" description="Helical" evidence="12">
    <location>
        <begin position="110"/>
        <end position="130"/>
    </location>
</feature>
<comment type="subcellular location">
    <subcellularLocation>
        <location evidence="1 10">Cell membrane</location>
        <topology evidence="1 10">Multi-pass membrane protein</topology>
    </subcellularLocation>
</comment>
<gene>
    <name evidence="14" type="ORF">Pen02_54040</name>
</gene>
<evidence type="ECO:0000256" key="6">
    <source>
        <dbReference type="ARBA" id="ARBA00022989"/>
    </source>
</evidence>
<organism evidence="14 15">
    <name type="scientific">Plantactinospora endophytica</name>
    <dbReference type="NCBI Taxonomy" id="673535"/>
    <lineage>
        <taxon>Bacteria</taxon>
        <taxon>Bacillati</taxon>
        <taxon>Actinomycetota</taxon>
        <taxon>Actinomycetes</taxon>
        <taxon>Micromonosporales</taxon>
        <taxon>Micromonosporaceae</taxon>
        <taxon>Plantactinospora</taxon>
    </lineage>
</organism>
<feature type="domain" description="Heme-copper oxidase subunit III family profile" evidence="13">
    <location>
        <begin position="37"/>
        <end position="214"/>
    </location>
</feature>
<dbReference type="InterPro" id="IPR024791">
    <property type="entry name" value="Cyt_c/ubiquinol_Oxase_su3"/>
</dbReference>
<evidence type="ECO:0000256" key="5">
    <source>
        <dbReference type="ARBA" id="ARBA00022692"/>
    </source>
</evidence>
<feature type="transmembrane region" description="Helical" evidence="12">
    <location>
        <begin position="193"/>
        <end position="212"/>
    </location>
</feature>
<keyword evidence="6 12" id="KW-1133">Transmembrane helix</keyword>
<sequence length="215" mass="23855">MSGRPDRLGTTAGDLRTATGPVGLVTEEPVGRSTAWWGMTLFITTEGTLFAALFGSYFYLRFQHGAPWPPDGIAEPELLLPLIMTAVLVPSSLPVLWAEAGIRRGRRWQLRAGLLGTLVMGGTFLGLQGIEYSEILREYTFTTNVYGSLFYAITTFHGAHVTVGLLMVCWLLAASLHGSFGTRRHERVRVVGYYWHFVDAVWVAILFTVYLSPRL</sequence>
<dbReference type="InterPro" id="IPR035973">
    <property type="entry name" value="Cyt_c_oxidase_su3-like_sf"/>
</dbReference>
<proteinExistence type="inferred from homology"/>
<evidence type="ECO:0000256" key="9">
    <source>
        <dbReference type="ARBA" id="ARBA00031625"/>
    </source>
</evidence>
<dbReference type="RefSeq" id="WP_203868886.1">
    <property type="nucleotide sequence ID" value="NZ_BONW01000028.1"/>
</dbReference>
<dbReference type="PANTHER" id="PTHR11403">
    <property type="entry name" value="CYTOCHROME C OXIDASE SUBUNIT III"/>
    <property type="match status" value="1"/>
</dbReference>
<evidence type="ECO:0000313" key="14">
    <source>
        <dbReference type="EMBL" id="GIG90468.1"/>
    </source>
</evidence>
<keyword evidence="4" id="KW-1003">Cell membrane</keyword>
<feature type="transmembrane region" description="Helical" evidence="12">
    <location>
        <begin position="150"/>
        <end position="173"/>
    </location>
</feature>
<keyword evidence="7 12" id="KW-0472">Membrane</keyword>